<gene>
    <name evidence="9" type="ORF">EV702DRAFT_1270195</name>
</gene>
<evidence type="ECO:0000313" key="9">
    <source>
        <dbReference type="EMBL" id="KAG1773975.1"/>
    </source>
</evidence>
<reference evidence="9" key="1">
    <citation type="journal article" date="2020" name="New Phytol.">
        <title>Comparative genomics reveals dynamic genome evolution in host specialist ectomycorrhizal fungi.</title>
        <authorList>
            <person name="Lofgren L.A."/>
            <person name="Nguyen N.H."/>
            <person name="Vilgalys R."/>
            <person name="Ruytinx J."/>
            <person name="Liao H.L."/>
            <person name="Branco S."/>
            <person name="Kuo A."/>
            <person name="LaButti K."/>
            <person name="Lipzen A."/>
            <person name="Andreopoulos W."/>
            <person name="Pangilinan J."/>
            <person name="Riley R."/>
            <person name="Hundley H."/>
            <person name="Na H."/>
            <person name="Barry K."/>
            <person name="Grigoriev I.V."/>
            <person name="Stajich J.E."/>
            <person name="Kennedy P.G."/>
        </authorList>
    </citation>
    <scope>NUCLEOTIDE SEQUENCE</scope>
    <source>
        <strain evidence="9">DOB743</strain>
    </source>
</reference>
<dbReference type="GO" id="GO:0003899">
    <property type="term" value="F:DNA-directed RNA polymerase activity"/>
    <property type="evidence" value="ECO:0007669"/>
    <property type="project" value="UniProtKB-EC"/>
</dbReference>
<evidence type="ECO:0000256" key="6">
    <source>
        <dbReference type="ARBA" id="ARBA00048552"/>
    </source>
</evidence>
<dbReference type="SMART" id="SM00663">
    <property type="entry name" value="RPOLA_N"/>
    <property type="match status" value="1"/>
</dbReference>
<evidence type="ECO:0000313" key="10">
    <source>
        <dbReference type="Proteomes" id="UP000714275"/>
    </source>
</evidence>
<keyword evidence="4" id="KW-0548">Nucleotidyltransferase</keyword>
<evidence type="ECO:0000256" key="7">
    <source>
        <dbReference type="SAM" id="MobiDB-lite"/>
    </source>
</evidence>
<sequence>MPGGLIHIMDDQARCSHKKTDHSMVEAFGKRWSNHLSFKDRSAEGFLDRNLDALNPDFVSLLHDSASGISGGAEGAGSMNPFVKGLFLGKAIATQAHPKNEDTIVAAQQPAKPMRAPSTHCKGTIKCMPTLWENGIDKQDGDAAGSGTPCVAGEFRSALNTLSETLGDTQNWYIFCINPNDWQLPNQLEGRSVKGQVRSLGVTEIAKRNVNMFEVGMTPEEFCQRYRDPISALGISEGTPGERVEQTRTALLLKEWDVVLGQYKASGFKTQLRPCHSRKDSIRASDVEEQKCHRVRDAEAEAGLDVHGFGDPYAPYPSPGANNGEESPFINAFLNPALPLVSDAFPFQRADLYDDEYDERKSLCSDDDNFDNRSHLMKSVSRTIMSKNEIEVSSGSVSSGDSNSNDGTESYAPSRNMFQNADKEGHTWDITANLLENLLPVPNAVHTRGSAQLEDTRPPLQGYDIPDSSSVRHHPNNEETPQLQQLSRHNSISHHGRSLVGFATVKDKGVRLSCASSARCGSMISLTHELNLELDEVGVPRSIAMNLTYPKRVTPYNIAYLQELVHNSPITYPGARYVVRDTGEHIDLRYNKRADTSARHPQEERGSLGERLAHDELVEFDLFSIRLAFAQHRIVVERLEQEHRRQSRRKLQQQNPKSREPVRLHTSLSIDISPIQQDAVDTRVHPIRSIKYNQQTQTRAKPVFLNRAMQTQGRKLEVPEAAWREQYEELSGLLTLHGATSAPPHTHFITLAGSHIQSECQGSLYVVSETWVQRSVALGKRQPEQYYSTDPTMIFSGIIACATDLSSWDLEVLSAGITSLGGQWRTALTRDVTHLFALHEQSDKYQTAMHFAPDTHMFILTPHWFDDSVQAGCRLPELPYSWPDPEVLVLDMPQATMGHEIVVAIQYSAGMVYHLTIVVED</sequence>
<dbReference type="GO" id="GO:0016459">
    <property type="term" value="C:myosin complex"/>
    <property type="evidence" value="ECO:0007669"/>
    <property type="project" value="InterPro"/>
</dbReference>
<feature type="region of interest" description="Disordered" evidence="7">
    <location>
        <begin position="387"/>
        <end position="414"/>
    </location>
</feature>
<dbReference type="Pfam" id="PF00623">
    <property type="entry name" value="RNA_pol_Rpb1_2"/>
    <property type="match status" value="1"/>
</dbReference>
<accession>A0A9P6ZPR6</accession>
<organism evidence="9 10">
    <name type="scientific">Suillus placidus</name>
    <dbReference type="NCBI Taxonomy" id="48579"/>
    <lineage>
        <taxon>Eukaryota</taxon>
        <taxon>Fungi</taxon>
        <taxon>Dikarya</taxon>
        <taxon>Basidiomycota</taxon>
        <taxon>Agaricomycotina</taxon>
        <taxon>Agaricomycetes</taxon>
        <taxon>Agaricomycetidae</taxon>
        <taxon>Boletales</taxon>
        <taxon>Suillineae</taxon>
        <taxon>Suillaceae</taxon>
        <taxon>Suillus</taxon>
    </lineage>
</organism>
<name>A0A9P6ZPR6_9AGAM</name>
<dbReference type="EC" id="2.7.7.6" evidence="1"/>
<dbReference type="PANTHER" id="PTHR47667:SF1">
    <property type="entry name" value="REGULATOR OF TY1 TRANSPOSITION PROTEIN 107"/>
    <property type="match status" value="1"/>
</dbReference>
<dbReference type="Pfam" id="PF12738">
    <property type="entry name" value="PTCB-BRCT"/>
    <property type="match status" value="1"/>
</dbReference>
<feature type="domain" description="BRCT" evidence="8">
    <location>
        <begin position="790"/>
        <end position="882"/>
    </location>
</feature>
<evidence type="ECO:0000256" key="2">
    <source>
        <dbReference type="ARBA" id="ARBA00022478"/>
    </source>
</evidence>
<keyword evidence="2" id="KW-0240">DNA-directed RNA polymerase</keyword>
<dbReference type="Proteomes" id="UP000714275">
    <property type="component" value="Unassembled WGS sequence"/>
</dbReference>
<dbReference type="PROSITE" id="PS50172">
    <property type="entry name" value="BRCT"/>
    <property type="match status" value="1"/>
</dbReference>
<keyword evidence="10" id="KW-1185">Reference proteome</keyword>
<dbReference type="InterPro" id="IPR000722">
    <property type="entry name" value="RNA_pol_asu"/>
</dbReference>
<dbReference type="GO" id="GO:0003677">
    <property type="term" value="F:DNA binding"/>
    <property type="evidence" value="ECO:0007669"/>
    <property type="project" value="InterPro"/>
</dbReference>
<dbReference type="InterPro" id="IPR001357">
    <property type="entry name" value="BRCT_dom"/>
</dbReference>
<feature type="compositionally biased region" description="Low complexity" evidence="7">
    <location>
        <begin position="392"/>
        <end position="406"/>
    </location>
</feature>
<protein>
    <recommendedName>
        <fullName evidence="1">DNA-directed RNA polymerase</fullName>
        <ecNumber evidence="1">2.7.7.6</ecNumber>
    </recommendedName>
</protein>
<dbReference type="SUPFAM" id="SSF52113">
    <property type="entry name" value="BRCT domain"/>
    <property type="match status" value="1"/>
</dbReference>
<dbReference type="Gene3D" id="3.40.50.10190">
    <property type="entry name" value="BRCT domain"/>
    <property type="match status" value="1"/>
</dbReference>
<dbReference type="PANTHER" id="PTHR47667">
    <property type="entry name" value="REGULATOR OF TY1 TRANSPOSITION PROTEIN 107"/>
    <property type="match status" value="1"/>
</dbReference>
<evidence type="ECO:0000256" key="1">
    <source>
        <dbReference type="ARBA" id="ARBA00012418"/>
    </source>
</evidence>
<dbReference type="GO" id="GO:0000428">
    <property type="term" value="C:DNA-directed RNA polymerase complex"/>
    <property type="evidence" value="ECO:0007669"/>
    <property type="project" value="UniProtKB-KW"/>
</dbReference>
<dbReference type="SUPFAM" id="SSF52540">
    <property type="entry name" value="P-loop containing nucleoside triphosphate hydrolases"/>
    <property type="match status" value="1"/>
</dbReference>
<dbReference type="AlphaFoldDB" id="A0A9P6ZPR6"/>
<evidence type="ECO:0000256" key="3">
    <source>
        <dbReference type="ARBA" id="ARBA00022679"/>
    </source>
</evidence>
<keyword evidence="5" id="KW-0804">Transcription</keyword>
<dbReference type="Gene3D" id="3.30.1490.180">
    <property type="entry name" value="RNA polymerase ii"/>
    <property type="match status" value="1"/>
</dbReference>
<dbReference type="Gene3D" id="2.40.40.20">
    <property type="match status" value="1"/>
</dbReference>
<comment type="catalytic activity">
    <reaction evidence="6">
        <text>RNA(n) + a ribonucleoside 5'-triphosphate = RNA(n+1) + diphosphate</text>
        <dbReference type="Rhea" id="RHEA:21248"/>
        <dbReference type="Rhea" id="RHEA-COMP:14527"/>
        <dbReference type="Rhea" id="RHEA-COMP:17342"/>
        <dbReference type="ChEBI" id="CHEBI:33019"/>
        <dbReference type="ChEBI" id="CHEBI:61557"/>
        <dbReference type="ChEBI" id="CHEBI:140395"/>
        <dbReference type="EC" id="2.7.7.6"/>
    </reaction>
</comment>
<proteinExistence type="predicted"/>
<dbReference type="InterPro" id="IPR053036">
    <property type="entry name" value="CellCycle_DNARepair_Reg"/>
</dbReference>
<keyword evidence="3" id="KW-0808">Transferase</keyword>
<dbReference type="OrthoDB" id="342264at2759"/>
<dbReference type="InterPro" id="IPR027417">
    <property type="entry name" value="P-loop_NTPase"/>
</dbReference>
<evidence type="ECO:0000256" key="4">
    <source>
        <dbReference type="ARBA" id="ARBA00022695"/>
    </source>
</evidence>
<dbReference type="InterPro" id="IPR036420">
    <property type="entry name" value="BRCT_dom_sf"/>
</dbReference>
<evidence type="ECO:0000259" key="8">
    <source>
        <dbReference type="PROSITE" id="PS50172"/>
    </source>
</evidence>
<dbReference type="GO" id="GO:0006351">
    <property type="term" value="P:DNA-templated transcription"/>
    <property type="evidence" value="ECO:0007669"/>
    <property type="project" value="InterPro"/>
</dbReference>
<feature type="region of interest" description="Disordered" evidence="7">
    <location>
        <begin position="449"/>
        <end position="491"/>
    </location>
</feature>
<dbReference type="EMBL" id="JABBWD010000045">
    <property type="protein sequence ID" value="KAG1773975.1"/>
    <property type="molecule type" value="Genomic_DNA"/>
</dbReference>
<dbReference type="SUPFAM" id="SSF64484">
    <property type="entry name" value="beta and beta-prime subunits of DNA dependent RNA-polymerase"/>
    <property type="match status" value="1"/>
</dbReference>
<comment type="caution">
    <text evidence="9">The sequence shown here is derived from an EMBL/GenBank/DDBJ whole genome shotgun (WGS) entry which is preliminary data.</text>
</comment>
<evidence type="ECO:0000256" key="5">
    <source>
        <dbReference type="ARBA" id="ARBA00023163"/>
    </source>
</evidence>
<dbReference type="GO" id="GO:0005524">
    <property type="term" value="F:ATP binding"/>
    <property type="evidence" value="ECO:0007669"/>
    <property type="project" value="InterPro"/>
</dbReference>
<dbReference type="InterPro" id="IPR001609">
    <property type="entry name" value="Myosin_head_motor_dom-like"/>
</dbReference>
<dbReference type="InterPro" id="IPR006592">
    <property type="entry name" value="RNA_pol_N"/>
</dbReference>
<feature type="compositionally biased region" description="Polar residues" evidence="7">
    <location>
        <begin position="478"/>
        <end position="490"/>
    </location>
</feature>
<dbReference type="Pfam" id="PF00063">
    <property type="entry name" value="Myosin_head"/>
    <property type="match status" value="1"/>
</dbReference>
<dbReference type="CDD" id="cd18436">
    <property type="entry name" value="BRCT_BRC1_like_rpt2"/>
    <property type="match status" value="1"/>
</dbReference>
<dbReference type="GO" id="GO:0003774">
    <property type="term" value="F:cytoskeletal motor activity"/>
    <property type="evidence" value="ECO:0007669"/>
    <property type="project" value="InterPro"/>
</dbReference>
<feature type="region of interest" description="Disordered" evidence="7">
    <location>
        <begin position="640"/>
        <end position="664"/>
    </location>
</feature>